<dbReference type="InterPro" id="IPR036514">
    <property type="entry name" value="SGNH_hydro_sf"/>
</dbReference>
<dbReference type="InterPro" id="IPR036412">
    <property type="entry name" value="HAD-like_sf"/>
</dbReference>
<dbReference type="SUPFAM" id="SSF56784">
    <property type="entry name" value="HAD-like"/>
    <property type="match status" value="1"/>
</dbReference>
<sequence>MISDFNLDVFAGYLENDSQTPKIFPTITPFGQVAQIIMDKSMECWKHSYDLAIVWTRAEGVINSFQKAIDFNSVTIEQALEEVDVYSDSLLSLMDRVKILFVPAWTMSVSMSAYGMLERKPGIGLADLLSRMNLRLAENLNKVENIFILSSERWLQLAGEEAFKPKLWYMGKIAFGNSVFRKAVCEIKSALTGLMGGTKKIVLVDLDNTLWGGIVGDEGWQNLKLGGHSPIGEAFSDFQKGLKSLTRRGILLGIISKNEESVALEAIDKNSEMILKREDFAGWRINWSDKAGNILELMEELRLGTQSAVFIDDHPVERARIRDALPEILVPEWTNDPMLYKHNLVNLDCFNTPSISSEDKERTKLYKVELHRKELKKKLGSLDGWLKTLDIKLVVEGINEANRQRASQLFNKTNQMNLTTRRMTEEELVDWVKEKNRRIWTFRVSDKFGNSGLTGLIAIECRGTEIQVTDFLLSCRVMGRKIEETMLHIVSEYGRELNLKKLTAYYLMTKKNRPCYLFWEQSGFKHDDKTDTFTWDLRNPYPLPDCIKILSSGG</sequence>
<name>A0A381XX95_9ZZZZ</name>
<organism evidence="1">
    <name type="scientific">marine metagenome</name>
    <dbReference type="NCBI Taxonomy" id="408172"/>
    <lineage>
        <taxon>unclassified sequences</taxon>
        <taxon>metagenomes</taxon>
        <taxon>ecological metagenomes</taxon>
    </lineage>
</organism>
<accession>A0A381XX95</accession>
<dbReference type="Gene3D" id="3.40.50.1110">
    <property type="entry name" value="SGNH hydrolase"/>
    <property type="match status" value="1"/>
</dbReference>
<proteinExistence type="predicted"/>
<reference evidence="1" key="1">
    <citation type="submission" date="2018-05" db="EMBL/GenBank/DDBJ databases">
        <authorList>
            <person name="Lanie J.A."/>
            <person name="Ng W.-L."/>
            <person name="Kazmierczak K.M."/>
            <person name="Andrzejewski T.M."/>
            <person name="Davidsen T.M."/>
            <person name="Wayne K.J."/>
            <person name="Tettelin H."/>
            <person name="Glass J.I."/>
            <person name="Rusch D."/>
            <person name="Podicherti R."/>
            <person name="Tsui H.-C.T."/>
            <person name="Winkler M.E."/>
        </authorList>
    </citation>
    <scope>NUCLEOTIDE SEQUENCE</scope>
</reference>
<protein>
    <recommendedName>
        <fullName evidence="2">HAD-IIIC family phosphatase</fullName>
    </recommendedName>
</protein>
<evidence type="ECO:0000313" key="1">
    <source>
        <dbReference type="EMBL" id="SVA69394.1"/>
    </source>
</evidence>
<dbReference type="AlphaFoldDB" id="A0A381XX95"/>
<dbReference type="EMBL" id="UINC01016715">
    <property type="protein sequence ID" value="SVA69394.1"/>
    <property type="molecule type" value="Genomic_DNA"/>
</dbReference>
<dbReference type="InterPro" id="IPR010037">
    <property type="entry name" value="FkbH_domain"/>
</dbReference>
<dbReference type="NCBIfam" id="TIGR01681">
    <property type="entry name" value="HAD-SF-IIIC"/>
    <property type="match status" value="1"/>
</dbReference>
<dbReference type="InterPro" id="IPR010033">
    <property type="entry name" value="HAD_SF_ppase_IIIC"/>
</dbReference>
<dbReference type="Gene3D" id="3.40.50.1000">
    <property type="entry name" value="HAD superfamily/HAD-like"/>
    <property type="match status" value="1"/>
</dbReference>
<evidence type="ECO:0008006" key="2">
    <source>
        <dbReference type="Google" id="ProtNLM"/>
    </source>
</evidence>
<dbReference type="InterPro" id="IPR023214">
    <property type="entry name" value="HAD_sf"/>
</dbReference>
<dbReference type="NCBIfam" id="TIGR01686">
    <property type="entry name" value="FkbH"/>
    <property type="match status" value="1"/>
</dbReference>
<gene>
    <name evidence="1" type="ORF">METZ01_LOCUS122248</name>
</gene>